<accession>A0A0F7LJE9</accession>
<protein>
    <submittedName>
        <fullName evidence="3">Thioesterase</fullName>
    </submittedName>
</protein>
<evidence type="ECO:0000313" key="4">
    <source>
        <dbReference type="Proteomes" id="UP000034866"/>
    </source>
</evidence>
<keyword evidence="4" id="KW-1185">Reference proteome</keyword>
<evidence type="ECO:0000259" key="2">
    <source>
        <dbReference type="Pfam" id="PF00975"/>
    </source>
</evidence>
<dbReference type="PANTHER" id="PTHR11487">
    <property type="entry name" value="THIOESTERASE"/>
    <property type="match status" value="1"/>
</dbReference>
<dbReference type="KEGG" id="ptt:VY86_04705"/>
<sequence length="254" mass="28859">MFDNVSFDRAMRLIKPGTGSQLICFHYAGGRAEYFIPWRDGISKDTAVYAVQLPGHGSRISEPLQTCIHQLADSLVGALNILPLRPTYFFGHSMGAALAFEVALRMQQQGRKICALFVSARLPPHKNSGNDYHRRDEQQLLNKITSLGGSAIDYQTMPELKALLMPIFRADFQAIETYQRRCQQQLDCPVFACAGERDTEVSPEEMAQWQWITKGKFELKVFDGGHFYLNDQSSALFDYINSHIDALWHHSRNQ</sequence>
<gene>
    <name evidence="3" type="ORF">VY86_04705</name>
</gene>
<dbReference type="RefSeq" id="WP_046974100.1">
    <property type="nucleotide sequence ID" value="NZ_CAWQPG010000297.1"/>
</dbReference>
<proteinExistence type="inferred from homology"/>
<dbReference type="Gene3D" id="3.40.50.1820">
    <property type="entry name" value="alpha/beta hydrolase"/>
    <property type="match status" value="1"/>
</dbReference>
<dbReference type="Pfam" id="PF00975">
    <property type="entry name" value="Thioesterase"/>
    <property type="match status" value="1"/>
</dbReference>
<evidence type="ECO:0000256" key="1">
    <source>
        <dbReference type="ARBA" id="ARBA00007169"/>
    </source>
</evidence>
<dbReference type="GO" id="GO:0008610">
    <property type="term" value="P:lipid biosynthetic process"/>
    <property type="evidence" value="ECO:0007669"/>
    <property type="project" value="TreeGrafter"/>
</dbReference>
<dbReference type="InterPro" id="IPR012223">
    <property type="entry name" value="TEII"/>
</dbReference>
<dbReference type="PATRIC" id="fig|230089.6.peg.1065"/>
<dbReference type="InterPro" id="IPR029058">
    <property type="entry name" value="AB_hydrolase_fold"/>
</dbReference>
<dbReference type="OrthoDB" id="8480037at2"/>
<feature type="domain" description="Thioesterase" evidence="2">
    <location>
        <begin position="21"/>
        <end position="242"/>
    </location>
</feature>
<comment type="similarity">
    <text evidence="1">Belongs to the thioesterase family.</text>
</comment>
<dbReference type="AlphaFoldDB" id="A0A0F7LJE9"/>
<organism evidence="3 4">
    <name type="scientific">Photorhabdus thracensis</name>
    <dbReference type="NCBI Taxonomy" id="230089"/>
    <lineage>
        <taxon>Bacteria</taxon>
        <taxon>Pseudomonadati</taxon>
        <taxon>Pseudomonadota</taxon>
        <taxon>Gammaproteobacteria</taxon>
        <taxon>Enterobacterales</taxon>
        <taxon>Morganellaceae</taxon>
        <taxon>Photorhabdus</taxon>
    </lineage>
</organism>
<reference evidence="4" key="2">
    <citation type="submission" date="2015-03" db="EMBL/GenBank/DDBJ databases">
        <title>Genome sequence of Azospirillum thiophilum strain DSM 21654T.</title>
        <authorList>
            <person name="Kwak Y."/>
            <person name="Shin J.-H."/>
        </authorList>
    </citation>
    <scope>NUCLEOTIDE SEQUENCE [LARGE SCALE GENOMIC DNA]</scope>
    <source>
        <strain evidence="4">DSM 15199</strain>
    </source>
</reference>
<dbReference type="InterPro" id="IPR001031">
    <property type="entry name" value="Thioesterase"/>
</dbReference>
<name>A0A0F7LJE9_9GAMM</name>
<dbReference type="STRING" id="230089.VY86_04705"/>
<dbReference type="EMBL" id="CP011104">
    <property type="protein sequence ID" value="AKH62740.1"/>
    <property type="molecule type" value="Genomic_DNA"/>
</dbReference>
<reference evidence="3 4" key="1">
    <citation type="journal article" date="2015" name="J. Biotechnol.">
        <title>Complete genome sequence of Photorhabdus temperata subsp. thracensis 39-8(T), an entomopathogenic bacterium for the improved commercial bioinsecticide.</title>
        <authorList>
            <person name="Kwak Y."/>
            <person name="Shin J.H."/>
        </authorList>
    </citation>
    <scope>NUCLEOTIDE SEQUENCE [LARGE SCALE GENOMIC DNA]</scope>
    <source>
        <strain evidence="3 4">DSM 15199</strain>
    </source>
</reference>
<dbReference type="Proteomes" id="UP000034866">
    <property type="component" value="Chromosome"/>
</dbReference>
<dbReference type="SUPFAM" id="SSF53474">
    <property type="entry name" value="alpha/beta-Hydrolases"/>
    <property type="match status" value="1"/>
</dbReference>
<dbReference type="PANTHER" id="PTHR11487:SF0">
    <property type="entry name" value="S-ACYL FATTY ACID SYNTHASE THIOESTERASE, MEDIUM CHAIN"/>
    <property type="match status" value="1"/>
</dbReference>
<evidence type="ECO:0000313" key="3">
    <source>
        <dbReference type="EMBL" id="AKH62740.1"/>
    </source>
</evidence>